<accession>A0AC34GQ25</accession>
<proteinExistence type="predicted"/>
<organism evidence="1 2">
    <name type="scientific">Panagrolaimus sp. ES5</name>
    <dbReference type="NCBI Taxonomy" id="591445"/>
    <lineage>
        <taxon>Eukaryota</taxon>
        <taxon>Metazoa</taxon>
        <taxon>Ecdysozoa</taxon>
        <taxon>Nematoda</taxon>
        <taxon>Chromadorea</taxon>
        <taxon>Rhabditida</taxon>
        <taxon>Tylenchina</taxon>
        <taxon>Panagrolaimomorpha</taxon>
        <taxon>Panagrolaimoidea</taxon>
        <taxon>Panagrolaimidae</taxon>
        <taxon>Panagrolaimus</taxon>
    </lineage>
</organism>
<evidence type="ECO:0000313" key="1">
    <source>
        <dbReference type="Proteomes" id="UP000887579"/>
    </source>
</evidence>
<dbReference type="WBParaSite" id="ES5_v2.g6701.t1">
    <property type="protein sequence ID" value="ES5_v2.g6701.t1"/>
    <property type="gene ID" value="ES5_v2.g6701"/>
</dbReference>
<evidence type="ECO:0000313" key="2">
    <source>
        <dbReference type="WBParaSite" id="ES5_v2.g6701.t1"/>
    </source>
</evidence>
<dbReference type="Proteomes" id="UP000887579">
    <property type="component" value="Unplaced"/>
</dbReference>
<name>A0AC34GQ25_9BILA</name>
<reference evidence="2" key="1">
    <citation type="submission" date="2022-11" db="UniProtKB">
        <authorList>
            <consortium name="WormBaseParasite"/>
        </authorList>
    </citation>
    <scope>IDENTIFICATION</scope>
</reference>
<protein>
    <submittedName>
        <fullName evidence="2">Uncharacterized protein</fullName>
    </submittedName>
</protein>
<sequence length="1051" mass="116587">MLYQFLLIFGFIYATSGLSSLQKFNDEVLNDAEKYRQLRLEHMRRHRRQQPKEVTIQVTAPLFSSRLFDYGSDAGDKELPAGLDAGLELKLQNPLRFNGDEHQSVYVLSNGGIGFDYNSRSYRSNVFSKDANSIPLIAPFWNRNDLRNGGHVWYREITGGRIIERGQSEIRYQYDKTVKVLSCLLVTWEKMQPLGSQILPDENTNSFQAAFFMTANHTYANFIYSNIGWTQGAEAGFSTGPTGNDFSLPTSGTANIMYLEEYGNTGIPGEWMFELQPQRVVRCKTGFKGDTCDEVCAHGEYGEDCAQCCHCAGKETCNAITGQCPNDTCAECYFGPTCRSKTNECNEKDKNSCARNAIGYFATNKCGEQVAECNCLQGYTGDGRVECVDIDECQQSGTCHENAICTNTPGHFFCECAEGFTGDGVTECVASFLYPHEGHEKIKPNSKALYKFKNPLLIFGESRDRITVTSNGLIIVQEMNKVRPDDTLESMNILGVAPFFGPIDLKRSGQVTIGDVTSSEVLARASQQINENLEQPSFIATNIVTITYMNVSTPHSRSPNTFQAVIVGGRSKRGDEQTYVMLLYKNLIWSEGAEAGIMTAEKSNSIHLPGSGREGIEQLSQLSNVKSPGIWVYRIDQDVVFPCMQLDLQPPYCDAQSPTLVNNPHLSPSTPKHNHIFTDNIKAINEHRQENEPFRKETVAPLPTNAIPNPFTSGETLSRTKPSTQRQSTQHRPVVSIHPDEFTNIPDDAFETPGGAPFVTNVPEIFKSAENPSVPTEVEEPIEPSSLPPTQPRPPTAPIQIPAFVETAGPSSSADSHATSSTAEDHQQQQQNNVKPDQPQIDFADTEDNNVIEFQHPIQTIIPFTVPSVRPSSKVPVPVIVDPVPTPSKHFPITKTTTESTVDIENSTPLRIFPTTSKATTKRPKIVIATTPIPTTADNSNVEYIPYNPNEVLESSATTKTPIFVITSVIVVWLVLLIVITVGVCCKRRRERNYNATFGQNYGIRPIATGYAMRKGSKGFDVSYEDHMEKAARLSSEMNSYNPRYSYGARY</sequence>